<protein>
    <recommendedName>
        <fullName evidence="1">Lcl C-terminal domain-containing protein</fullName>
    </recommendedName>
</protein>
<reference evidence="3" key="1">
    <citation type="submission" date="2012-11" db="EMBL/GenBank/DDBJ databases">
        <authorList>
            <person name="Singh A."/>
            <person name="Pinnaka A.K."/>
            <person name="Vaidya B."/>
        </authorList>
    </citation>
    <scope>NUCLEOTIDE SEQUENCE [LARGE SCALE GENOMIC DNA]</scope>
    <source>
        <strain evidence="3">AK23</strain>
    </source>
</reference>
<dbReference type="RefSeq" id="WP_036511812.1">
    <property type="nucleotide sequence ID" value="NZ_AONB01000013.1"/>
</dbReference>
<proteinExistence type="predicted"/>
<evidence type="ECO:0000259" key="1">
    <source>
        <dbReference type="Pfam" id="PF07603"/>
    </source>
</evidence>
<evidence type="ECO:0000313" key="2">
    <source>
        <dbReference type="EMBL" id="EXJ10475.1"/>
    </source>
</evidence>
<dbReference type="InterPro" id="IPR011460">
    <property type="entry name" value="Lcl_C"/>
</dbReference>
<feature type="domain" description="Lcl C-terminal" evidence="1">
    <location>
        <begin position="193"/>
        <end position="332"/>
    </location>
</feature>
<comment type="caution">
    <text evidence="2">The sequence shown here is derived from an EMBL/GenBank/DDBJ whole genome shotgun (WGS) entry which is preliminary data.</text>
</comment>
<organism evidence="2 3">
    <name type="scientific">Nitrincola nitratireducens</name>
    <dbReference type="NCBI Taxonomy" id="1229521"/>
    <lineage>
        <taxon>Bacteria</taxon>
        <taxon>Pseudomonadati</taxon>
        <taxon>Pseudomonadota</taxon>
        <taxon>Gammaproteobacteria</taxon>
        <taxon>Oceanospirillales</taxon>
        <taxon>Oceanospirillaceae</taxon>
        <taxon>Nitrincola</taxon>
    </lineage>
</organism>
<dbReference type="OrthoDB" id="9793251at2"/>
<accession>W9VIR2</accession>
<sequence length="435" mass="48439">MDKKFVVTKQLSKFFLLLTVFLIILTSFQAYASSERYQIVEGGSIVRDLVTGLEWQRCSVGQTWNGSTCVGAALYYNWSASLNMSALGGFHLPDIDQLATLLYCVQSDRYGWEDGYSPCGGFDDQVPSINNQYFPNTPRDWYWSASSGYSSGVMGVHFGLGGVFNGLTSSGHVRLVRVAQDDSRYQIIAGGSVIRDLVTNLEWQRCSVGQTWNGSTCIGAPSAFNWYEAMNIETSDGFALPDQNQLRSIVYCSNTNKYDSNGNQQMCGQLGQFNSPTINNNIFPNTPANSSGIYWTSSESFSNNQISNVLSFTTGGTLVSEKINPFSVRLVRMSQENIRYEVIEDGSIVKDLVTGLEWQRCSLGQKWNGRTCIGGPKKHYWQDVLSFEPTDDFVLPDIDQLATIVYFSDTSEYGANYDTLDCMIALKVVPLVYHL</sequence>
<reference evidence="2 3" key="2">
    <citation type="journal article" date="2015" name="Syst. Appl. Microbiol.">
        <title>Nitrincola nitratireducens sp. nov. isolated from a haloalkaline crater lake.</title>
        <authorList>
            <person name="Singh A."/>
            <person name="Vaidya B."/>
            <person name="Tanuku N.R."/>
            <person name="Pinnaka A.K."/>
        </authorList>
    </citation>
    <scope>NUCLEOTIDE SEQUENCE [LARGE SCALE GENOMIC DNA]</scope>
    <source>
        <strain evidence="2 3">AK23</strain>
    </source>
</reference>
<evidence type="ECO:0000313" key="3">
    <source>
        <dbReference type="Proteomes" id="UP000019464"/>
    </source>
</evidence>
<feature type="domain" description="Lcl C-terminal" evidence="1">
    <location>
        <begin position="45"/>
        <end position="177"/>
    </location>
</feature>
<dbReference type="Proteomes" id="UP000019464">
    <property type="component" value="Unassembled WGS sequence"/>
</dbReference>
<dbReference type="AlphaFoldDB" id="W9VIR2"/>
<keyword evidence="3" id="KW-1185">Reference proteome</keyword>
<dbReference type="STRING" id="1229521.D791_02540"/>
<name>W9VIR2_9GAMM</name>
<gene>
    <name evidence="2" type="ORF">D791_02540</name>
</gene>
<dbReference type="Pfam" id="PF07603">
    <property type="entry name" value="Lcl_C"/>
    <property type="match status" value="2"/>
</dbReference>
<dbReference type="EMBL" id="AONB01000013">
    <property type="protein sequence ID" value="EXJ10475.1"/>
    <property type="molecule type" value="Genomic_DNA"/>
</dbReference>
<dbReference type="PATRIC" id="fig|1229521.3.peg.2570"/>